<dbReference type="FunFam" id="3.30.420.10:FF:000045">
    <property type="entry name" value="3'-5' exonuclease DinG"/>
    <property type="match status" value="1"/>
</dbReference>
<dbReference type="GO" id="GO:0045004">
    <property type="term" value="P:DNA replication proofreading"/>
    <property type="evidence" value="ECO:0007669"/>
    <property type="project" value="TreeGrafter"/>
</dbReference>
<dbReference type="PANTHER" id="PTHR30231">
    <property type="entry name" value="DNA POLYMERASE III SUBUNIT EPSILON"/>
    <property type="match status" value="1"/>
</dbReference>
<keyword evidence="5 6" id="KW-0067">ATP-binding</keyword>
<dbReference type="Gene3D" id="3.40.50.300">
    <property type="entry name" value="P-loop containing nucleotide triphosphate hydrolases"/>
    <property type="match status" value="2"/>
</dbReference>
<dbReference type="OrthoDB" id="9803913at2"/>
<dbReference type="InterPro" id="IPR014001">
    <property type="entry name" value="Helicase_ATP-bd"/>
</dbReference>
<keyword evidence="2 6" id="KW-0547">Nucleotide-binding</keyword>
<accession>A0A511X176</accession>
<protein>
    <recommendedName>
        <fullName evidence="6 7">3'-5' exonuclease DinG</fullName>
        <ecNumber evidence="6 7">3.1.-.-</ecNumber>
    </recommendedName>
</protein>
<gene>
    <name evidence="6 7 9" type="primary">dinG</name>
    <name evidence="9" type="ORF">HAL01_11350</name>
</gene>
<comment type="similarity">
    <text evidence="6 7">Belongs to the helicase family. DinG subfamily. Type 2 sub-subfamily.</text>
</comment>
<evidence type="ECO:0000256" key="3">
    <source>
        <dbReference type="ARBA" id="ARBA00022801"/>
    </source>
</evidence>
<dbReference type="EC" id="3.1.-.-" evidence="6 7"/>
<dbReference type="AlphaFoldDB" id="A0A511X176"/>
<evidence type="ECO:0000256" key="7">
    <source>
        <dbReference type="RuleBase" id="RU364106"/>
    </source>
</evidence>
<dbReference type="GO" id="GO:0003887">
    <property type="term" value="F:DNA-directed DNA polymerase activity"/>
    <property type="evidence" value="ECO:0007669"/>
    <property type="project" value="InterPro"/>
</dbReference>
<dbReference type="PROSITE" id="PS51193">
    <property type="entry name" value="HELICASE_ATP_BIND_2"/>
    <property type="match status" value="1"/>
</dbReference>
<dbReference type="SUPFAM" id="SSF52540">
    <property type="entry name" value="P-loop containing nucleoside triphosphate hydrolases"/>
    <property type="match status" value="1"/>
</dbReference>
<evidence type="ECO:0000256" key="2">
    <source>
        <dbReference type="ARBA" id="ARBA00022741"/>
    </source>
</evidence>
<feature type="binding site" evidence="6">
    <location>
        <begin position="274"/>
        <end position="281"/>
    </location>
    <ligand>
        <name>ATP</name>
        <dbReference type="ChEBI" id="CHEBI:30616"/>
    </ligand>
</feature>
<dbReference type="SMART" id="SM00487">
    <property type="entry name" value="DEXDc"/>
    <property type="match status" value="1"/>
</dbReference>
<dbReference type="InterPro" id="IPR036397">
    <property type="entry name" value="RNaseH_sf"/>
</dbReference>
<evidence type="ECO:0000256" key="6">
    <source>
        <dbReference type="HAMAP-Rule" id="MF_02206"/>
    </source>
</evidence>
<dbReference type="SMART" id="SM00479">
    <property type="entry name" value="EXOIII"/>
    <property type="match status" value="1"/>
</dbReference>
<evidence type="ECO:0000256" key="4">
    <source>
        <dbReference type="ARBA" id="ARBA00022839"/>
    </source>
</evidence>
<dbReference type="InterPro" id="IPR027417">
    <property type="entry name" value="P-loop_NTPase"/>
</dbReference>
<organism evidence="9 10">
    <name type="scientific">Halolactibacillus alkaliphilus</name>
    <dbReference type="NCBI Taxonomy" id="442899"/>
    <lineage>
        <taxon>Bacteria</taxon>
        <taxon>Bacillati</taxon>
        <taxon>Bacillota</taxon>
        <taxon>Bacilli</taxon>
        <taxon>Bacillales</taxon>
        <taxon>Bacillaceae</taxon>
        <taxon>Halolactibacillus</taxon>
    </lineage>
</organism>
<dbReference type="HAMAP" id="MF_02206">
    <property type="entry name" value="DinG_exonucl"/>
    <property type="match status" value="1"/>
</dbReference>
<feature type="domain" description="Helicase ATP-binding" evidence="8">
    <location>
        <begin position="239"/>
        <end position="500"/>
    </location>
</feature>
<evidence type="ECO:0000256" key="5">
    <source>
        <dbReference type="ARBA" id="ARBA00022840"/>
    </source>
</evidence>
<keyword evidence="1 6" id="KW-0540">Nuclease</keyword>
<dbReference type="Pfam" id="PF00929">
    <property type="entry name" value="RNase_T"/>
    <property type="match status" value="1"/>
</dbReference>
<dbReference type="InterPro" id="IPR013520">
    <property type="entry name" value="Ribonucl_H"/>
</dbReference>
<dbReference type="GO" id="GO:0008408">
    <property type="term" value="F:3'-5' exonuclease activity"/>
    <property type="evidence" value="ECO:0007669"/>
    <property type="project" value="UniProtKB-UniRule"/>
</dbReference>
<dbReference type="NCBIfam" id="TIGR00573">
    <property type="entry name" value="dnaq"/>
    <property type="match status" value="1"/>
</dbReference>
<dbReference type="NCBIfam" id="NF005981">
    <property type="entry name" value="PRK08074.1"/>
    <property type="match status" value="1"/>
</dbReference>
<dbReference type="CDD" id="cd06127">
    <property type="entry name" value="DEDDh"/>
    <property type="match status" value="1"/>
</dbReference>
<evidence type="ECO:0000313" key="9">
    <source>
        <dbReference type="EMBL" id="GEN56671.1"/>
    </source>
</evidence>
<dbReference type="Proteomes" id="UP000321400">
    <property type="component" value="Unassembled WGS sequence"/>
</dbReference>
<evidence type="ECO:0000259" key="8">
    <source>
        <dbReference type="PROSITE" id="PS51193"/>
    </source>
</evidence>
<dbReference type="GO" id="GO:0004386">
    <property type="term" value="F:helicase activity"/>
    <property type="evidence" value="ECO:0007669"/>
    <property type="project" value="UniProtKB-KW"/>
</dbReference>
<name>A0A511X176_9BACI</name>
<dbReference type="GO" id="GO:0016818">
    <property type="term" value="F:hydrolase activity, acting on acid anhydrides, in phosphorus-containing anhydrides"/>
    <property type="evidence" value="ECO:0007669"/>
    <property type="project" value="InterPro"/>
</dbReference>
<keyword evidence="10" id="KW-1185">Reference proteome</keyword>
<evidence type="ECO:0000313" key="10">
    <source>
        <dbReference type="Proteomes" id="UP000321400"/>
    </source>
</evidence>
<proteinExistence type="inferred from homology"/>
<dbReference type="Gene3D" id="3.30.420.10">
    <property type="entry name" value="Ribonuclease H-like superfamily/Ribonuclease H"/>
    <property type="match status" value="1"/>
</dbReference>
<keyword evidence="4 6" id="KW-0269">Exonuclease</keyword>
<dbReference type="SUPFAM" id="SSF53098">
    <property type="entry name" value="Ribonuclease H-like"/>
    <property type="match status" value="1"/>
</dbReference>
<dbReference type="PANTHER" id="PTHR30231:SF41">
    <property type="entry name" value="DNA POLYMERASE III SUBUNIT EPSILON"/>
    <property type="match status" value="1"/>
</dbReference>
<dbReference type="InterPro" id="IPR006310">
    <property type="entry name" value="DinG"/>
</dbReference>
<dbReference type="RefSeq" id="WP_089801189.1">
    <property type="nucleotide sequence ID" value="NZ_BJYE01000011.1"/>
</dbReference>
<dbReference type="STRING" id="442899.SAMN05720591_11026"/>
<dbReference type="GO" id="GO:0003677">
    <property type="term" value="F:DNA binding"/>
    <property type="evidence" value="ECO:0007669"/>
    <property type="project" value="InterPro"/>
</dbReference>
<dbReference type="GO" id="GO:0005829">
    <property type="term" value="C:cytosol"/>
    <property type="evidence" value="ECO:0007669"/>
    <property type="project" value="TreeGrafter"/>
</dbReference>
<dbReference type="Pfam" id="PF13307">
    <property type="entry name" value="Helicase_C_2"/>
    <property type="match status" value="1"/>
</dbReference>
<sequence>MTTFAVVDLETTGNQKSDRIIEIGVVIYRNQEIIRTYQTLINPNKHIPRFIEHLTGINNAMVMDQPTFTEVASEIHGLFKDSYFVAHNVPFDLGFLNQEFERIGLQPLGVPTLDTVELSRMILPESPGFKLNQLAHFLSLGHDNPHRALSDASVTAEVLGYLLKQLQGLPKTTLKKLLPLAEKLKSDLAPLIQTWIHQYKEKGEDEGFDYHYGLAIKRVPPVVKETRETSVGSFGALLEGLEDKTTHRLRLGQKAMSEAIYHAFTSRTHTFIEAGTGLGKTLAYLLPAAYFARKTGDKVWISTYLKQLQKQLLHEEVPRLNNLLPFDVRVEVLKGKNQYISLKRFSEWIVKTDNDHYDFTLTKAIVLIWLTKTVTGDIDEIQLPKSGYQLFNQFSHRFDASENHAFSYYEHKRARVEQADLVVVNHALLHQMLVQQSTDIGHLIIDEGHHLPEVIEKEEGLMFLTEAIHPLLNQLIHRLKTFNHLTESVKETLEDIKYDYQLFTDYVSHLVQRETNRQTMKKVLILDTSSQLFFDMQLMYERFKVLLKGLLLEVNETSHPLIRDDLTPLISDFLTPYDQFFYQVTDHEVHWVEIDFNHQQRPIAFFKKPVDISKCVDTYYLNASRALVLTSATLTVNHRFDYIKEQLGTSHAIQTYRFPAQYPTEDHVRVLVPNDFPRIDQTDVLPYVEAISELVFSLAEITKGRMLILFNSYQMLKETYHLLQELFQDDYVLIAQGISSGSHEKLKKHFQHTDQAILLGTHAFWEGLDIPGDDLKCVIIARLPFQSPSQPVVKAKLKRLESQGQSGFYAYSLPDAVLRFKQGFGRLIRSASDTGIVVVTDDRLVTKEYGRIFIQSLPELPIYHRRTSEIIDIAQQFLQTESTEP</sequence>
<dbReference type="InterPro" id="IPR006054">
    <property type="entry name" value="DnaQ"/>
</dbReference>
<dbReference type="InterPro" id="IPR011545">
    <property type="entry name" value="DEAD/DEAH_box_helicase_dom"/>
</dbReference>
<dbReference type="SMART" id="SM00491">
    <property type="entry name" value="HELICc2"/>
    <property type="match status" value="1"/>
</dbReference>
<evidence type="ECO:0000256" key="1">
    <source>
        <dbReference type="ARBA" id="ARBA00022722"/>
    </source>
</evidence>
<dbReference type="NCBIfam" id="TIGR01407">
    <property type="entry name" value="dinG_rel"/>
    <property type="match status" value="1"/>
</dbReference>
<keyword evidence="3 6" id="KW-0378">Hydrolase</keyword>
<dbReference type="GO" id="GO:0005524">
    <property type="term" value="F:ATP binding"/>
    <property type="evidence" value="ECO:0007669"/>
    <property type="project" value="UniProtKB-UniRule"/>
</dbReference>
<comment type="caution">
    <text evidence="9">The sequence shown here is derived from an EMBL/GenBank/DDBJ whole genome shotgun (WGS) entry which is preliminary data.</text>
</comment>
<dbReference type="InterPro" id="IPR014013">
    <property type="entry name" value="Helic_SF1/SF2_ATP-bd_DinG/Rad3"/>
</dbReference>
<dbReference type="Pfam" id="PF00270">
    <property type="entry name" value="DEAD"/>
    <property type="match status" value="1"/>
</dbReference>
<comment type="caution">
    <text evidence="6">Lacks conserved residue(s) required for the propagation of feature annotation.</text>
</comment>
<dbReference type="InterPro" id="IPR006555">
    <property type="entry name" value="ATP-dep_Helicase_C"/>
</dbReference>
<reference evidence="9 10" key="1">
    <citation type="submission" date="2019-07" db="EMBL/GenBank/DDBJ databases">
        <title>Whole genome shotgun sequence of Halolactibacillus alkaliphilus NBRC 103919.</title>
        <authorList>
            <person name="Hosoyama A."/>
            <person name="Uohara A."/>
            <person name="Ohji S."/>
            <person name="Ichikawa N."/>
        </authorList>
    </citation>
    <scope>NUCLEOTIDE SEQUENCE [LARGE SCALE GENOMIC DNA]</scope>
    <source>
        <strain evidence="9 10">NBRC 103919</strain>
    </source>
</reference>
<dbReference type="EMBL" id="BJYE01000011">
    <property type="protein sequence ID" value="GEN56671.1"/>
    <property type="molecule type" value="Genomic_DNA"/>
</dbReference>
<keyword evidence="9" id="KW-0347">Helicase</keyword>
<dbReference type="InterPro" id="IPR012337">
    <property type="entry name" value="RNaseH-like_sf"/>
</dbReference>
<comment type="function">
    <text evidence="6 7">3'-5' exonuclease.</text>
</comment>